<feature type="compositionally biased region" description="Acidic residues" evidence="1">
    <location>
        <begin position="161"/>
        <end position="177"/>
    </location>
</feature>
<evidence type="ECO:0000313" key="2">
    <source>
        <dbReference type="EMBL" id="CAI5734706.1"/>
    </source>
</evidence>
<organism evidence="2 3">
    <name type="scientific">Hyaloperonospora brassicae</name>
    <name type="common">Brassica downy mildew</name>
    <name type="synonym">Peronospora brassicae</name>
    <dbReference type="NCBI Taxonomy" id="162125"/>
    <lineage>
        <taxon>Eukaryota</taxon>
        <taxon>Sar</taxon>
        <taxon>Stramenopiles</taxon>
        <taxon>Oomycota</taxon>
        <taxon>Peronosporomycetes</taxon>
        <taxon>Peronosporales</taxon>
        <taxon>Peronosporaceae</taxon>
        <taxon>Hyaloperonospora</taxon>
    </lineage>
</organism>
<evidence type="ECO:0008006" key="4">
    <source>
        <dbReference type="Google" id="ProtNLM"/>
    </source>
</evidence>
<feature type="region of interest" description="Disordered" evidence="1">
    <location>
        <begin position="137"/>
        <end position="184"/>
    </location>
</feature>
<evidence type="ECO:0000313" key="3">
    <source>
        <dbReference type="Proteomes" id="UP001162031"/>
    </source>
</evidence>
<dbReference type="Proteomes" id="UP001162031">
    <property type="component" value="Unassembled WGS sequence"/>
</dbReference>
<evidence type="ECO:0000256" key="1">
    <source>
        <dbReference type="SAM" id="MobiDB-lite"/>
    </source>
</evidence>
<keyword evidence="3" id="KW-1185">Reference proteome</keyword>
<feature type="compositionally biased region" description="Low complexity" evidence="1">
    <location>
        <begin position="137"/>
        <end position="156"/>
    </location>
</feature>
<protein>
    <recommendedName>
        <fullName evidence="4">PH domain-containing protein</fullName>
    </recommendedName>
</protein>
<proteinExistence type="predicted"/>
<reference evidence="2" key="1">
    <citation type="submission" date="2022-12" db="EMBL/GenBank/DDBJ databases">
        <authorList>
            <person name="Webb A."/>
        </authorList>
    </citation>
    <scope>NUCLEOTIDE SEQUENCE</scope>
    <source>
        <strain evidence="2">Hp1</strain>
    </source>
</reference>
<dbReference type="EMBL" id="CANTFL010001244">
    <property type="protein sequence ID" value="CAI5734706.1"/>
    <property type="molecule type" value="Genomic_DNA"/>
</dbReference>
<gene>
    <name evidence="2" type="ORF">HBR001_LOCUS6246</name>
</gene>
<name>A0AAV0UHD6_HYABA</name>
<accession>A0AAV0UHD6</accession>
<sequence>MDNEAITFSGTLQVRACHAFWKKTPVHLTTCRKDYRSELPVLLVRRSRVLGGEFRVPLDPCVHPVRLLPTTRKMAAKHELALAYGWHSKRVRLRAPNVTTYRQWMRLVRAALESGRRPLVPCSPTGPRQDLECSSLASTMTSSNNTSTSRSTTTITVDQPLQEEEEEEEEQEVEGDVSSDRERGAHHFCDYNGITSEWQNCSASFDTEQTTDHHRSTACRVNEAAAPLCIADLCRTAVGSCRSGRREREVQHDHRLDPFDWSSSCCVPASFAERSPASAWRHKSYLRTLSFSWWTATLSNLTGDT</sequence>
<dbReference type="AlphaFoldDB" id="A0AAV0UHD6"/>
<comment type="caution">
    <text evidence="2">The sequence shown here is derived from an EMBL/GenBank/DDBJ whole genome shotgun (WGS) entry which is preliminary data.</text>
</comment>